<keyword evidence="3" id="KW-1185">Reference proteome</keyword>
<sequence length="132" mass="15104">MRPSSAPASIPSQDQSNSEDDCAVTDGSDSENDTTRTKTTSMLSVKLGNAECPKKAQPLEVSEIRQEMIKTELDGLQGAIIRERRVNRTIQKWCRWGRRNAAGSKEPHDRTESEKNQADTAWEFFEKFWVWW</sequence>
<feature type="compositionally biased region" description="Polar residues" evidence="1">
    <location>
        <begin position="1"/>
        <end position="16"/>
    </location>
</feature>
<evidence type="ECO:0000256" key="1">
    <source>
        <dbReference type="SAM" id="MobiDB-lite"/>
    </source>
</evidence>
<organism evidence="2 3">
    <name type="scientific">Blastomyces percursus</name>
    <dbReference type="NCBI Taxonomy" id="1658174"/>
    <lineage>
        <taxon>Eukaryota</taxon>
        <taxon>Fungi</taxon>
        <taxon>Dikarya</taxon>
        <taxon>Ascomycota</taxon>
        <taxon>Pezizomycotina</taxon>
        <taxon>Eurotiomycetes</taxon>
        <taxon>Eurotiomycetidae</taxon>
        <taxon>Onygenales</taxon>
        <taxon>Ajellomycetaceae</taxon>
        <taxon>Blastomyces</taxon>
    </lineage>
</organism>
<dbReference type="Proteomes" id="UP000242791">
    <property type="component" value="Unassembled WGS sequence"/>
</dbReference>
<comment type="caution">
    <text evidence="2">The sequence shown here is derived from an EMBL/GenBank/DDBJ whole genome shotgun (WGS) entry which is preliminary data.</text>
</comment>
<gene>
    <name evidence="2" type="ORF">ACJ73_04921</name>
</gene>
<dbReference type="EMBL" id="LGTZ01000723">
    <property type="protein sequence ID" value="OJD23721.1"/>
    <property type="molecule type" value="Genomic_DNA"/>
</dbReference>
<protein>
    <submittedName>
        <fullName evidence="2">Uncharacterized protein</fullName>
    </submittedName>
</protein>
<evidence type="ECO:0000313" key="3">
    <source>
        <dbReference type="Proteomes" id="UP000242791"/>
    </source>
</evidence>
<dbReference type="VEuPathDB" id="FungiDB:ACJ73_04921"/>
<feature type="compositionally biased region" description="Acidic residues" evidence="1">
    <location>
        <begin position="17"/>
        <end position="32"/>
    </location>
</feature>
<accession>A0A1J9Q5C0</accession>
<name>A0A1J9Q5C0_9EURO</name>
<dbReference type="AlphaFoldDB" id="A0A1J9Q5C0"/>
<evidence type="ECO:0000313" key="2">
    <source>
        <dbReference type="EMBL" id="OJD23721.1"/>
    </source>
</evidence>
<feature type="region of interest" description="Disordered" evidence="1">
    <location>
        <begin position="1"/>
        <end position="42"/>
    </location>
</feature>
<proteinExistence type="predicted"/>
<reference evidence="2 3" key="1">
    <citation type="submission" date="2015-08" db="EMBL/GenBank/DDBJ databases">
        <title>Emmonsia species relationships and genome sequence.</title>
        <authorList>
            <person name="Cuomo C.A."/>
            <person name="Schwartz I.S."/>
            <person name="Kenyon C."/>
            <person name="De Hoog G.S."/>
            <person name="Govender N.P."/>
            <person name="Botha A."/>
            <person name="Moreno L."/>
            <person name="De Vries M."/>
            <person name="Munoz J.F."/>
            <person name="Stielow J.B."/>
        </authorList>
    </citation>
    <scope>NUCLEOTIDE SEQUENCE [LARGE SCALE GENOMIC DNA]</scope>
    <source>
        <strain evidence="2 3">EI222</strain>
    </source>
</reference>